<keyword evidence="1" id="KW-1133">Transmembrane helix</keyword>
<evidence type="ECO:0000313" key="2">
    <source>
        <dbReference type="EMBL" id="TFU06158.1"/>
    </source>
</evidence>
<reference evidence="2 3" key="1">
    <citation type="submission" date="2019-02" db="EMBL/GenBank/DDBJ databases">
        <title>Polymorphobacter sp. isolated from the lake at the Tibet of China.</title>
        <authorList>
            <person name="Li A."/>
        </authorList>
    </citation>
    <scope>NUCLEOTIDE SEQUENCE [LARGE SCALE GENOMIC DNA]</scope>
    <source>
        <strain evidence="2 3">DJ1R-1</strain>
    </source>
</reference>
<dbReference type="EMBL" id="SIHO01000001">
    <property type="protein sequence ID" value="TFU06158.1"/>
    <property type="molecule type" value="Genomic_DNA"/>
</dbReference>
<accession>A0A4Y9ETB3</accession>
<proteinExistence type="predicted"/>
<organism evidence="2 3">
    <name type="scientific">Glacieibacterium arshaanense</name>
    <dbReference type="NCBI Taxonomy" id="2511025"/>
    <lineage>
        <taxon>Bacteria</taxon>
        <taxon>Pseudomonadati</taxon>
        <taxon>Pseudomonadota</taxon>
        <taxon>Alphaproteobacteria</taxon>
        <taxon>Sphingomonadales</taxon>
        <taxon>Sphingosinicellaceae</taxon>
        <taxon>Glacieibacterium</taxon>
    </lineage>
</organism>
<protein>
    <submittedName>
        <fullName evidence="2">Uncharacterized protein</fullName>
    </submittedName>
</protein>
<dbReference type="RefSeq" id="WP_135244882.1">
    <property type="nucleotide sequence ID" value="NZ_SIHO01000001.1"/>
</dbReference>
<feature type="transmembrane region" description="Helical" evidence="1">
    <location>
        <begin position="28"/>
        <end position="45"/>
    </location>
</feature>
<evidence type="ECO:0000313" key="3">
    <source>
        <dbReference type="Proteomes" id="UP000297737"/>
    </source>
</evidence>
<keyword evidence="1" id="KW-0812">Transmembrane</keyword>
<keyword evidence="1" id="KW-0472">Membrane</keyword>
<keyword evidence="3" id="KW-1185">Reference proteome</keyword>
<gene>
    <name evidence="2" type="ORF">EUV02_03860</name>
</gene>
<sequence length="206" mass="22078">MATNPTTQGPVAPQPVVIKVEGSGGGPWPILLLSVVVAIVVPISVGKMNQDASHEGIDKDYVGLAVNILNAKGSPPESRQWALNVLNKLSPVPFTREGVQDLKAGNPLYSTVSGAVAEPLYGPTHPFIKKGAEPVQPCKSVPLPPGKTINDDQILDFAVRLSEAYEECALKQSYAVQMIDILQHTNKTPQAIHEKTPKMHVLEVKP</sequence>
<evidence type="ECO:0000256" key="1">
    <source>
        <dbReference type="SAM" id="Phobius"/>
    </source>
</evidence>
<name>A0A4Y9ETB3_9SPHN</name>
<dbReference type="AlphaFoldDB" id="A0A4Y9ETB3"/>
<comment type="caution">
    <text evidence="2">The sequence shown here is derived from an EMBL/GenBank/DDBJ whole genome shotgun (WGS) entry which is preliminary data.</text>
</comment>
<dbReference type="Proteomes" id="UP000297737">
    <property type="component" value="Unassembled WGS sequence"/>
</dbReference>
<dbReference type="OrthoDB" id="9152459at2"/>